<name>A0A087BA28_9BIFI</name>
<gene>
    <name evidence="13" type="ORF">BMAGN_0869</name>
</gene>
<keyword evidence="12" id="KW-0444">Lipid biosynthesis</keyword>
<comment type="function">
    <text evidence="12">Catalyzes the conjugation of the 1'-hydroxyl group of D-myo-inositol-3-phosphate (also named L-myo-inositol-1-phosphate) with a lipid tail of cytidine diphosphate diacylglycerol (CDP-DAG), forming phosphatidylinositol phosphate (PIP) and CMP. PIP is a precursor of phosphatidylinositol (PI) which is an essential lipid required for cell wall formation.</text>
</comment>
<feature type="transmembrane region" description="Helical" evidence="12">
    <location>
        <begin position="20"/>
        <end position="43"/>
    </location>
</feature>
<feature type="transmembrane region" description="Helical" evidence="12">
    <location>
        <begin position="92"/>
        <end position="110"/>
    </location>
</feature>
<keyword evidence="12 13" id="KW-0808">Transferase</keyword>
<evidence type="ECO:0000256" key="1">
    <source>
        <dbReference type="ARBA" id="ARBA00004127"/>
    </source>
</evidence>
<evidence type="ECO:0000256" key="12">
    <source>
        <dbReference type="HAMAP-Rule" id="MF_02241"/>
    </source>
</evidence>
<proteinExistence type="inferred from homology"/>
<keyword evidence="7 12" id="KW-0472">Membrane</keyword>
<dbReference type="InterPro" id="IPR043130">
    <property type="entry name" value="CDP-OH_PTrfase_TM_dom"/>
</dbReference>
<comment type="cofactor">
    <cofactor evidence="12">
        <name>Mg(2+)</name>
        <dbReference type="ChEBI" id="CHEBI:18420"/>
    </cofactor>
    <text evidence="12">Contains a di-nuclear catalytic Mg(2+) center.</text>
</comment>
<feature type="binding site" evidence="12">
    <location>
        <position position="86"/>
    </location>
    <ligand>
        <name>Mg(2+)</name>
        <dbReference type="ChEBI" id="CHEBI:18420"/>
        <label>2</label>
    </ligand>
</feature>
<evidence type="ECO:0000256" key="6">
    <source>
        <dbReference type="ARBA" id="ARBA00022989"/>
    </source>
</evidence>
<evidence type="ECO:0000313" key="14">
    <source>
        <dbReference type="Proteomes" id="UP000029052"/>
    </source>
</evidence>
<keyword evidence="12" id="KW-1208">Phospholipid metabolism</keyword>
<reference evidence="13 14" key="1">
    <citation type="submission" date="2014-03" db="EMBL/GenBank/DDBJ databases">
        <title>Genomics of Bifidobacteria.</title>
        <authorList>
            <person name="Ventura M."/>
            <person name="Milani C."/>
            <person name="Lugli G.A."/>
        </authorList>
    </citation>
    <scope>NUCLEOTIDE SEQUENCE [LARGE SCALE GENOMIC DNA]</scope>
    <source>
        <strain evidence="13 14">LMG 11591</strain>
    </source>
</reference>
<feature type="binding site" evidence="12">
    <location>
        <position position="86"/>
    </location>
    <ligand>
        <name>Mg(2+)</name>
        <dbReference type="ChEBI" id="CHEBI:18420"/>
        <label>1</label>
    </ligand>
</feature>
<dbReference type="Proteomes" id="UP000029052">
    <property type="component" value="Unassembled WGS sequence"/>
</dbReference>
<dbReference type="Gene3D" id="1.20.120.1760">
    <property type="match status" value="1"/>
</dbReference>
<feature type="binding site" evidence="12">
    <location>
        <position position="68"/>
    </location>
    <ligand>
        <name>Mg(2+)</name>
        <dbReference type="ChEBI" id="CHEBI:18420"/>
        <label>1</label>
    </ligand>
</feature>
<comment type="caution">
    <text evidence="12">Lacks conserved residue(s) required for the propagation of feature annotation.</text>
</comment>
<comment type="pathway">
    <text evidence="2 12">Phospholipid metabolism; phosphatidylinositol phosphate biosynthesis.</text>
</comment>
<feature type="binding site" evidence="12">
    <location>
        <position position="90"/>
    </location>
    <ligand>
        <name>Mg(2+)</name>
        <dbReference type="ChEBI" id="CHEBI:18420"/>
        <label>2</label>
    </ligand>
</feature>
<evidence type="ECO:0000256" key="9">
    <source>
        <dbReference type="ARBA" id="ARBA00024082"/>
    </source>
</evidence>
<dbReference type="InterPro" id="IPR000462">
    <property type="entry name" value="CDP-OH_P_trans"/>
</dbReference>
<evidence type="ECO:0000256" key="10">
    <source>
        <dbReference type="ARBA" id="ARBA00033137"/>
    </source>
</evidence>
<organism evidence="13 14">
    <name type="scientific">Bifidobacterium magnum</name>
    <dbReference type="NCBI Taxonomy" id="1692"/>
    <lineage>
        <taxon>Bacteria</taxon>
        <taxon>Bacillati</taxon>
        <taxon>Actinomycetota</taxon>
        <taxon>Actinomycetes</taxon>
        <taxon>Bifidobacteriales</taxon>
        <taxon>Bifidobacteriaceae</taxon>
        <taxon>Bifidobacterium</taxon>
    </lineage>
</organism>
<keyword evidence="12" id="KW-0594">Phospholipid biosynthesis</keyword>
<dbReference type="GO" id="GO:0016780">
    <property type="term" value="F:phosphotransferase activity, for other substituted phosphate groups"/>
    <property type="evidence" value="ECO:0007669"/>
    <property type="project" value="UniProtKB-UniRule"/>
</dbReference>
<protein>
    <recommendedName>
        <fullName evidence="9 12">Phosphatidylinositol phosphate synthase</fullName>
        <shortName evidence="12">PIP synthase</shortName>
        <ecNumber evidence="12">2.7.8.-</ecNumber>
    </recommendedName>
    <alternativeName>
        <fullName evidence="10 12">CDP-diacylglycerol--D-myo-inositol-3-phosphate 3-phosphatidyltransferase</fullName>
    </alternativeName>
</protein>
<dbReference type="AlphaFoldDB" id="A0A087BA28"/>
<dbReference type="Pfam" id="PF01066">
    <property type="entry name" value="CDP-OH_P_transf"/>
    <property type="match status" value="1"/>
</dbReference>
<keyword evidence="12" id="KW-0443">Lipid metabolism</keyword>
<feature type="binding site" evidence="12">
    <location>
        <position position="69"/>
    </location>
    <ligand>
        <name>a CDP-1,2-diacyl-sn-glycerol</name>
        <dbReference type="ChEBI" id="CHEBI:58332"/>
    </ligand>
</feature>
<comment type="similarity">
    <text evidence="3 12">Belongs to the CDP-alcohol phosphatidyltransferase class-I family.</text>
</comment>
<dbReference type="UniPathway" id="UPA00220"/>
<keyword evidence="14" id="KW-1185">Reference proteome</keyword>
<feature type="transmembrane region" description="Helical" evidence="12">
    <location>
        <begin position="122"/>
        <end position="142"/>
    </location>
</feature>
<feature type="binding site" evidence="12">
    <location>
        <position position="79"/>
    </location>
    <ligand>
        <name>a CDP-1,2-diacyl-sn-glycerol</name>
        <dbReference type="ChEBI" id="CHEBI:58332"/>
    </ligand>
</feature>
<dbReference type="InterPro" id="IPR044268">
    <property type="entry name" value="PIP_synthase_PgsA1"/>
</dbReference>
<keyword evidence="6 12" id="KW-1133">Transmembrane helix</keyword>
<feature type="binding site" evidence="12">
    <location>
        <position position="65"/>
    </location>
    <ligand>
        <name>Mg(2+)</name>
        <dbReference type="ChEBI" id="CHEBI:18420"/>
        <label>1</label>
    </ligand>
</feature>
<dbReference type="GO" id="GO:0008654">
    <property type="term" value="P:phospholipid biosynthetic process"/>
    <property type="evidence" value="ECO:0007669"/>
    <property type="project" value="UniProtKB-UniRule"/>
</dbReference>
<evidence type="ECO:0000313" key="13">
    <source>
        <dbReference type="EMBL" id="KFI67878.1"/>
    </source>
</evidence>
<keyword evidence="12" id="KW-0460">Magnesium</keyword>
<sequence length="223" mass="23518">MLEKLRPPFKRCIEPIAKLLVAMGLSANAVTVSGAVGTTLVGIATGITGWLFWGAVVLTILVLFDSLDGSVAALTTGSTKFGAFLDSTLDRIADWGVLIGAAIYFFMNIYPHHDGLINTQSMNIVALVGLCCTAYAMMTSFVTPYARARAESIQCEAKGGIATRSDRLTIILIGMAVSGLAHSPLWLAIAMALLCVLGTITVFQRIGEVKKALAARGGLDHAD</sequence>
<keyword evidence="5 12" id="KW-0812">Transmembrane</keyword>
<dbReference type="EC" id="2.7.8.-" evidence="12"/>
<feature type="binding site" evidence="12">
    <location>
        <position position="65"/>
    </location>
    <ligand>
        <name>Mg(2+)</name>
        <dbReference type="ChEBI" id="CHEBI:18420"/>
        <label>2</label>
    </ligand>
</feature>
<comment type="catalytic activity">
    <reaction evidence="8 12">
        <text>1,2-di-(9Z-octadecenoyl)-sn-glycero-3-cytidine-5'-diphosphate + 1D-myo-inositol 3-phosphate = 1,2-di-(9Z-octadecenoyl)-sn-glycero-3-phospho-(1D-myo-inositol-3-phosphate) + CMP + H(+)</text>
        <dbReference type="Rhea" id="RHEA:61216"/>
        <dbReference type="ChEBI" id="CHEBI:15378"/>
        <dbReference type="ChEBI" id="CHEBI:58401"/>
        <dbReference type="ChEBI" id="CHEBI:60377"/>
        <dbReference type="ChEBI" id="CHEBI:85356"/>
        <dbReference type="ChEBI" id="CHEBI:144472"/>
    </reaction>
</comment>
<comment type="catalytic activity">
    <reaction evidence="11 12">
        <text>a CDP-1,2-diacyl-sn-glycerol + 1D-myo-inositol 3-phosphate = a 1,2-diacyl-sn-glycero-3-phospho-(1D-myo-inositol-3-phosphate) + CMP + H(+)</text>
        <dbReference type="Rhea" id="RHEA:60504"/>
        <dbReference type="ChEBI" id="CHEBI:15378"/>
        <dbReference type="ChEBI" id="CHEBI:58088"/>
        <dbReference type="ChEBI" id="CHEBI:58332"/>
        <dbReference type="ChEBI" id="CHEBI:58401"/>
        <dbReference type="ChEBI" id="CHEBI:60377"/>
    </reaction>
</comment>
<evidence type="ECO:0000256" key="4">
    <source>
        <dbReference type="ARBA" id="ARBA00011738"/>
    </source>
</evidence>
<evidence type="ECO:0000256" key="2">
    <source>
        <dbReference type="ARBA" id="ARBA00004805"/>
    </source>
</evidence>
<dbReference type="STRING" id="1692.BMAGN_0869"/>
<feature type="transmembrane region" description="Helical" evidence="12">
    <location>
        <begin position="185"/>
        <end position="203"/>
    </location>
</feature>
<accession>A0A087BA28</accession>
<dbReference type="RefSeq" id="WP_022859439.1">
    <property type="nucleotide sequence ID" value="NZ_JGZB01000006.1"/>
</dbReference>
<feature type="binding site" evidence="12">
    <location>
        <begin position="28"/>
        <end position="31"/>
    </location>
    <ligand>
        <name>a CDP-1,2-diacyl-sn-glycerol</name>
        <dbReference type="ChEBI" id="CHEBI:58332"/>
    </ligand>
</feature>
<dbReference type="GO" id="GO:0012505">
    <property type="term" value="C:endomembrane system"/>
    <property type="evidence" value="ECO:0007669"/>
    <property type="project" value="UniProtKB-SubCell"/>
</dbReference>
<dbReference type="HAMAP" id="MF_02241">
    <property type="entry name" value="PIP_synthase"/>
    <property type="match status" value="1"/>
</dbReference>
<evidence type="ECO:0000256" key="5">
    <source>
        <dbReference type="ARBA" id="ARBA00022692"/>
    </source>
</evidence>
<keyword evidence="12" id="KW-1003">Cell membrane</keyword>
<evidence type="ECO:0000256" key="11">
    <source>
        <dbReference type="ARBA" id="ARBA00048865"/>
    </source>
</evidence>
<comment type="subunit">
    <text evidence="4 12">Homodimer.</text>
</comment>
<dbReference type="GO" id="GO:0005886">
    <property type="term" value="C:plasma membrane"/>
    <property type="evidence" value="ECO:0007669"/>
    <property type="project" value="UniProtKB-SubCell"/>
</dbReference>
<evidence type="ECO:0000256" key="8">
    <source>
        <dbReference type="ARBA" id="ARBA00023935"/>
    </source>
</evidence>
<dbReference type="GO" id="GO:0000287">
    <property type="term" value="F:magnesium ion binding"/>
    <property type="evidence" value="ECO:0007669"/>
    <property type="project" value="UniProtKB-UniRule"/>
</dbReference>
<evidence type="ECO:0000256" key="7">
    <source>
        <dbReference type="ARBA" id="ARBA00023136"/>
    </source>
</evidence>
<keyword evidence="12" id="KW-0479">Metal-binding</keyword>
<dbReference type="eggNOG" id="COG0558">
    <property type="taxonomic scope" value="Bacteria"/>
</dbReference>
<feature type="transmembrane region" description="Helical" evidence="12">
    <location>
        <begin position="50"/>
        <end position="72"/>
    </location>
</feature>
<evidence type="ECO:0000256" key="3">
    <source>
        <dbReference type="ARBA" id="ARBA00010441"/>
    </source>
</evidence>
<feature type="active site" description="Proton acceptor" evidence="12">
    <location>
        <position position="90"/>
    </location>
</feature>
<comment type="subcellular location">
    <subcellularLocation>
        <location evidence="12">Cell membrane</location>
        <topology evidence="12">Multi-pass membrane protein</topology>
    </subcellularLocation>
    <subcellularLocation>
        <location evidence="1">Endomembrane system</location>
        <topology evidence="1">Multi-pass membrane protein</topology>
    </subcellularLocation>
</comment>
<dbReference type="EMBL" id="JGZB01000006">
    <property type="protein sequence ID" value="KFI67878.1"/>
    <property type="molecule type" value="Genomic_DNA"/>
</dbReference>
<comment type="caution">
    <text evidence="13">The sequence shown here is derived from an EMBL/GenBank/DDBJ whole genome shotgun (WGS) entry which is preliminary data.</text>
</comment>